<dbReference type="Proteomes" id="UP001301769">
    <property type="component" value="Unassembled WGS sequence"/>
</dbReference>
<protein>
    <submittedName>
        <fullName evidence="2">Uncharacterized protein</fullName>
    </submittedName>
</protein>
<feature type="region of interest" description="Disordered" evidence="1">
    <location>
        <begin position="53"/>
        <end position="84"/>
    </location>
</feature>
<evidence type="ECO:0000313" key="3">
    <source>
        <dbReference type="Proteomes" id="UP001301769"/>
    </source>
</evidence>
<organism evidence="2 3">
    <name type="scientific">Rhypophila decipiens</name>
    <dbReference type="NCBI Taxonomy" id="261697"/>
    <lineage>
        <taxon>Eukaryota</taxon>
        <taxon>Fungi</taxon>
        <taxon>Dikarya</taxon>
        <taxon>Ascomycota</taxon>
        <taxon>Pezizomycotina</taxon>
        <taxon>Sordariomycetes</taxon>
        <taxon>Sordariomycetidae</taxon>
        <taxon>Sordariales</taxon>
        <taxon>Naviculisporaceae</taxon>
        <taxon>Rhypophila</taxon>
    </lineage>
</organism>
<dbReference type="EMBL" id="MU858093">
    <property type="protein sequence ID" value="KAK4214468.1"/>
    <property type="molecule type" value="Genomic_DNA"/>
</dbReference>
<gene>
    <name evidence="2" type="ORF">QBC37DRAFT_482248</name>
</gene>
<evidence type="ECO:0000313" key="2">
    <source>
        <dbReference type="EMBL" id="KAK4214468.1"/>
    </source>
</evidence>
<sequence>MVSVISKEAKKFGRRGESEFRSFETVDLCRKIFTPTLGRKLPWGFSPAKASMTRINEEEGMNRGTEEQSVREDEKNGKASPLYPLRSALPLSSTTSSSNEYVVHRSADFRPKERISINDWHKYYREWPPSAYDAGREPWPYGSCHYLLPAVVTSYRSQVLDQIALVTHGKGEGQAGSRKGNCTTPNSHPKVMRMVAFSLITRVRARDVALWLSPAKATHQPQLYGEVCWRSEGNMNHSTPSPPPHSVAPTPVDSIVEASKLIAGLHHQVPEVCRDGVRHGLCVGPSLQHKAPSTHLGALAFQF</sequence>
<reference evidence="2" key="1">
    <citation type="journal article" date="2023" name="Mol. Phylogenet. Evol.">
        <title>Genome-scale phylogeny and comparative genomics of the fungal order Sordariales.</title>
        <authorList>
            <person name="Hensen N."/>
            <person name="Bonometti L."/>
            <person name="Westerberg I."/>
            <person name="Brannstrom I.O."/>
            <person name="Guillou S."/>
            <person name="Cros-Aarteil S."/>
            <person name="Calhoun S."/>
            <person name="Haridas S."/>
            <person name="Kuo A."/>
            <person name="Mondo S."/>
            <person name="Pangilinan J."/>
            <person name="Riley R."/>
            <person name="LaButti K."/>
            <person name="Andreopoulos B."/>
            <person name="Lipzen A."/>
            <person name="Chen C."/>
            <person name="Yan M."/>
            <person name="Daum C."/>
            <person name="Ng V."/>
            <person name="Clum A."/>
            <person name="Steindorff A."/>
            <person name="Ohm R.A."/>
            <person name="Martin F."/>
            <person name="Silar P."/>
            <person name="Natvig D.O."/>
            <person name="Lalanne C."/>
            <person name="Gautier V."/>
            <person name="Ament-Velasquez S.L."/>
            <person name="Kruys A."/>
            <person name="Hutchinson M.I."/>
            <person name="Powell A.J."/>
            <person name="Barry K."/>
            <person name="Miller A.N."/>
            <person name="Grigoriev I.V."/>
            <person name="Debuchy R."/>
            <person name="Gladieux P."/>
            <person name="Hiltunen Thoren M."/>
            <person name="Johannesson H."/>
        </authorList>
    </citation>
    <scope>NUCLEOTIDE SEQUENCE</scope>
    <source>
        <strain evidence="2">PSN293</strain>
    </source>
</reference>
<reference evidence="2" key="2">
    <citation type="submission" date="2023-05" db="EMBL/GenBank/DDBJ databases">
        <authorList>
            <consortium name="Lawrence Berkeley National Laboratory"/>
            <person name="Steindorff A."/>
            <person name="Hensen N."/>
            <person name="Bonometti L."/>
            <person name="Westerberg I."/>
            <person name="Brannstrom I.O."/>
            <person name="Guillou S."/>
            <person name="Cros-Aarteil S."/>
            <person name="Calhoun S."/>
            <person name="Haridas S."/>
            <person name="Kuo A."/>
            <person name="Mondo S."/>
            <person name="Pangilinan J."/>
            <person name="Riley R."/>
            <person name="Labutti K."/>
            <person name="Andreopoulos B."/>
            <person name="Lipzen A."/>
            <person name="Chen C."/>
            <person name="Yanf M."/>
            <person name="Daum C."/>
            <person name="Ng V."/>
            <person name="Clum A."/>
            <person name="Ohm R."/>
            <person name="Martin F."/>
            <person name="Silar P."/>
            <person name="Natvig D."/>
            <person name="Lalanne C."/>
            <person name="Gautier V."/>
            <person name="Ament-Velasquez S.L."/>
            <person name="Kruys A."/>
            <person name="Hutchinson M.I."/>
            <person name="Powell A.J."/>
            <person name="Barry K."/>
            <person name="Miller A.N."/>
            <person name="Grigoriev I.V."/>
            <person name="Debuchy R."/>
            <person name="Gladieux P."/>
            <person name="Thoren M.H."/>
            <person name="Johannesson H."/>
        </authorList>
    </citation>
    <scope>NUCLEOTIDE SEQUENCE</scope>
    <source>
        <strain evidence="2">PSN293</strain>
    </source>
</reference>
<dbReference type="AlphaFoldDB" id="A0AAN6Y9A9"/>
<proteinExistence type="predicted"/>
<accession>A0AAN6Y9A9</accession>
<name>A0AAN6Y9A9_9PEZI</name>
<keyword evidence="3" id="KW-1185">Reference proteome</keyword>
<evidence type="ECO:0000256" key="1">
    <source>
        <dbReference type="SAM" id="MobiDB-lite"/>
    </source>
</evidence>
<feature type="compositionally biased region" description="Basic and acidic residues" evidence="1">
    <location>
        <begin position="55"/>
        <end position="77"/>
    </location>
</feature>
<comment type="caution">
    <text evidence="2">The sequence shown here is derived from an EMBL/GenBank/DDBJ whole genome shotgun (WGS) entry which is preliminary data.</text>
</comment>